<keyword evidence="10" id="KW-1185">Reference proteome</keyword>
<dbReference type="InterPro" id="IPR002104">
    <property type="entry name" value="Integrase_catalytic"/>
</dbReference>
<evidence type="ECO:0000256" key="1">
    <source>
        <dbReference type="ARBA" id="ARBA00008857"/>
    </source>
</evidence>
<dbReference type="PROSITE" id="PS51900">
    <property type="entry name" value="CB"/>
    <property type="match status" value="1"/>
</dbReference>
<dbReference type="GO" id="GO:0006310">
    <property type="term" value="P:DNA recombination"/>
    <property type="evidence" value="ECO:0007669"/>
    <property type="project" value="UniProtKB-KW"/>
</dbReference>
<evidence type="ECO:0000259" key="7">
    <source>
        <dbReference type="PROSITE" id="PS51898"/>
    </source>
</evidence>
<evidence type="ECO:0000256" key="4">
    <source>
        <dbReference type="ARBA" id="ARBA00023172"/>
    </source>
</evidence>
<dbReference type="InterPro" id="IPR004107">
    <property type="entry name" value="Integrase_SAM-like_N"/>
</dbReference>
<dbReference type="InterPro" id="IPR050090">
    <property type="entry name" value="Tyrosine_recombinase_XerCD"/>
</dbReference>
<evidence type="ECO:0000256" key="2">
    <source>
        <dbReference type="ARBA" id="ARBA00022908"/>
    </source>
</evidence>
<evidence type="ECO:0000256" key="6">
    <source>
        <dbReference type="SAM" id="MobiDB-lite"/>
    </source>
</evidence>
<reference evidence="9 10" key="2">
    <citation type="submission" date="2018-04" db="EMBL/GenBank/DDBJ databases">
        <title>Thauera lacus sp. nov., isolated from an saline lake in Inner Mongolia, China.</title>
        <authorList>
            <person name="Liang Q.-Y."/>
        </authorList>
    </citation>
    <scope>NUCLEOTIDE SEQUENCE [LARGE SCALE GENOMIC DNA]</scope>
    <source>
        <strain evidence="9 10">D20</strain>
    </source>
</reference>
<evidence type="ECO:0000256" key="3">
    <source>
        <dbReference type="ARBA" id="ARBA00023125"/>
    </source>
</evidence>
<organism evidence="9 10">
    <name type="scientific">Pseudothauera lacus</name>
    <dbReference type="NCBI Taxonomy" id="2136175"/>
    <lineage>
        <taxon>Bacteria</taxon>
        <taxon>Pseudomonadati</taxon>
        <taxon>Pseudomonadota</taxon>
        <taxon>Betaproteobacteria</taxon>
        <taxon>Rhodocyclales</taxon>
        <taxon>Zoogloeaceae</taxon>
        <taxon>Pseudothauera</taxon>
    </lineage>
</organism>
<dbReference type="InterPro" id="IPR044068">
    <property type="entry name" value="CB"/>
</dbReference>
<proteinExistence type="inferred from homology"/>
<dbReference type="Pfam" id="PF00589">
    <property type="entry name" value="Phage_integrase"/>
    <property type="match status" value="1"/>
</dbReference>
<evidence type="ECO:0000313" key="9">
    <source>
        <dbReference type="EMBL" id="PTD95053.1"/>
    </source>
</evidence>
<dbReference type="RefSeq" id="WP_107494786.1">
    <property type="nucleotide sequence ID" value="NZ_PZKC01000020.1"/>
</dbReference>
<keyword evidence="2" id="KW-0229">DNA integration</keyword>
<dbReference type="NCBIfam" id="TIGR02249">
    <property type="entry name" value="integrase_gron"/>
    <property type="match status" value="1"/>
</dbReference>
<dbReference type="GO" id="GO:0015074">
    <property type="term" value="P:DNA integration"/>
    <property type="evidence" value="ECO:0007669"/>
    <property type="project" value="UniProtKB-KW"/>
</dbReference>
<dbReference type="GO" id="GO:0003677">
    <property type="term" value="F:DNA binding"/>
    <property type="evidence" value="ECO:0007669"/>
    <property type="project" value="UniProtKB-UniRule"/>
</dbReference>
<accession>A0A2T4IBB5</accession>
<feature type="domain" description="Tyr recombinase" evidence="7">
    <location>
        <begin position="120"/>
        <end position="333"/>
    </location>
</feature>
<dbReference type="PANTHER" id="PTHR30349:SF64">
    <property type="entry name" value="PROPHAGE INTEGRASE INTD-RELATED"/>
    <property type="match status" value="1"/>
</dbReference>
<dbReference type="InterPro" id="IPR013762">
    <property type="entry name" value="Integrase-like_cat_sf"/>
</dbReference>
<evidence type="ECO:0000313" key="10">
    <source>
        <dbReference type="Proteomes" id="UP000241193"/>
    </source>
</evidence>
<dbReference type="NCBIfam" id="NF011946">
    <property type="entry name" value="PRK15417.1"/>
    <property type="match status" value="1"/>
</dbReference>
<evidence type="ECO:0000256" key="5">
    <source>
        <dbReference type="PROSITE-ProRule" id="PRU01248"/>
    </source>
</evidence>
<protein>
    <submittedName>
        <fullName evidence="9">Integrase/recombinase</fullName>
    </submittedName>
</protein>
<feature type="domain" description="Core-binding (CB)" evidence="8">
    <location>
        <begin position="22"/>
        <end position="102"/>
    </location>
</feature>
<dbReference type="EMBL" id="PZKC01000020">
    <property type="protein sequence ID" value="PTD95053.1"/>
    <property type="molecule type" value="Genomic_DNA"/>
</dbReference>
<dbReference type="Proteomes" id="UP000241193">
    <property type="component" value="Unassembled WGS sequence"/>
</dbReference>
<comment type="caution">
    <text evidence="9">The sequence shown here is derived from an EMBL/GenBank/DDBJ whole genome shotgun (WGS) entry which is preliminary data.</text>
</comment>
<reference evidence="9 10" key="1">
    <citation type="submission" date="2018-03" db="EMBL/GenBank/DDBJ databases">
        <authorList>
            <person name="Keele B.F."/>
        </authorList>
    </citation>
    <scope>NUCLEOTIDE SEQUENCE [LARGE SCALE GENOMIC DNA]</scope>
    <source>
        <strain evidence="9 10">D20</strain>
    </source>
</reference>
<name>A0A2T4IBB5_9RHOO</name>
<dbReference type="AlphaFoldDB" id="A0A2T4IBB5"/>
<dbReference type="Gene3D" id="1.10.150.130">
    <property type="match status" value="1"/>
</dbReference>
<keyword evidence="3 5" id="KW-0238">DNA-binding</keyword>
<dbReference type="InterPro" id="IPR011010">
    <property type="entry name" value="DNA_brk_join_enz"/>
</dbReference>
<evidence type="ECO:0000259" key="8">
    <source>
        <dbReference type="PROSITE" id="PS51900"/>
    </source>
</evidence>
<dbReference type="OrthoDB" id="9801717at2"/>
<dbReference type="SUPFAM" id="SSF56349">
    <property type="entry name" value="DNA breaking-rejoining enzymes"/>
    <property type="match status" value="1"/>
</dbReference>
<dbReference type="Gene3D" id="1.10.443.10">
    <property type="entry name" value="Intergrase catalytic core"/>
    <property type="match status" value="1"/>
</dbReference>
<sequence>MNSTQISAKPCTPTATPPSNPPRLLDQVRACIRYKHYSIRTEKAYVHWVRAFVRQQGMRHPRDMGAAEVQAFLSWLANERSVAPSTHNQALSALLFLYREVLGIDLPWLNEIGRPKKRERVPVVLSRPEVARLLVALDGVEAELARLLYGTGMRLMETLRLRVKDIDFDRNEIVVREGKGGKDRRVMLPGAMRAALHTQLDHARRVWEADRAAGVPGVWMPDALARKYPRAGLSWPWFWVFPSDRLAVDPATGVARRHHLYEQRLQRAVRRACGQARLHKQVSVHTLRHSFATHLLESGQDIRTVQELLGHADVSTTMIYTHVLNRGGLGVTSPLDQL</sequence>
<dbReference type="InterPro" id="IPR011946">
    <property type="entry name" value="Integrase_integron-type"/>
</dbReference>
<dbReference type="CDD" id="cd01193">
    <property type="entry name" value="INT_IntI_C"/>
    <property type="match status" value="1"/>
</dbReference>
<keyword evidence="4" id="KW-0233">DNA recombination</keyword>
<feature type="region of interest" description="Disordered" evidence="6">
    <location>
        <begin position="1"/>
        <end position="22"/>
    </location>
</feature>
<dbReference type="PANTHER" id="PTHR30349">
    <property type="entry name" value="PHAGE INTEGRASE-RELATED"/>
    <property type="match status" value="1"/>
</dbReference>
<comment type="similarity">
    <text evidence="1">Belongs to the 'phage' integrase family.</text>
</comment>
<gene>
    <name evidence="9" type="ORF">C8261_16270</name>
</gene>
<dbReference type="PROSITE" id="PS51898">
    <property type="entry name" value="TYR_RECOMBINASE"/>
    <property type="match status" value="1"/>
</dbReference>
<dbReference type="InterPro" id="IPR010998">
    <property type="entry name" value="Integrase_recombinase_N"/>
</dbReference>
<dbReference type="Pfam" id="PF13495">
    <property type="entry name" value="Phage_int_SAM_4"/>
    <property type="match status" value="1"/>
</dbReference>